<keyword evidence="7 32" id="KW-1133">Transmembrane helix</keyword>
<evidence type="ECO:0000256" key="1">
    <source>
        <dbReference type="ARBA" id="ARBA00004651"/>
    </source>
</evidence>
<evidence type="ECO:0000256" key="15">
    <source>
        <dbReference type="ARBA" id="ARBA00034231"/>
    </source>
</evidence>
<comment type="catalytic activity">
    <reaction evidence="18">
        <text>taurodeoxycholate(out) + 2 Na(+)(out) = taurodeoxycholate(in) + 2 Na(+)(in)</text>
        <dbReference type="Rhea" id="RHEA:72087"/>
        <dbReference type="ChEBI" id="CHEBI:29101"/>
        <dbReference type="ChEBI" id="CHEBI:36261"/>
    </reaction>
</comment>
<comment type="function">
    <text evidence="26">As a major transporter of conjugated bile salts from plasma into the hepatocyte, it plays a key role in the enterohepatic circulation of bile salts necessary for the solubilization and absorption of dietary fat and fat-soluble vitamins. It is strictly dependent on the extracellular presence of sodium. It exhibits broad substrate specificity and transports various bile acids, such as taurocholate, cholate, as well as non-bile acid organic compounds, such as estrone sulfate. Works collaboratively with the ileal transporter (NTCP2), the organic solute transporter (OST), and the bile salt export pump (BSEP), to ensure efficacious biological recycling of bile acids during enterohepatic circulation.</text>
</comment>
<comment type="catalytic activity">
    <reaction evidence="21">
        <text>taurochenodeoxycholate(out) + 2 Na(+)(out) = taurochenodeoxycholate(in) + 2 Na(+)(in)</text>
        <dbReference type="Rhea" id="RHEA:71923"/>
        <dbReference type="ChEBI" id="CHEBI:9407"/>
        <dbReference type="ChEBI" id="CHEBI:29101"/>
    </reaction>
</comment>
<evidence type="ECO:0000313" key="33">
    <source>
        <dbReference type="EMBL" id="KAK7904959.1"/>
    </source>
</evidence>
<evidence type="ECO:0000256" key="24">
    <source>
        <dbReference type="ARBA" id="ARBA00052374"/>
    </source>
</evidence>
<comment type="catalytic activity">
    <reaction evidence="17">
        <text>tauroursodeoxycholate(out) + 2 Na(+)(out) = tauroursodeoxycholate(in) + 2 Na(+)(in)</text>
        <dbReference type="Rhea" id="RHEA:71927"/>
        <dbReference type="ChEBI" id="CHEBI:29101"/>
        <dbReference type="ChEBI" id="CHEBI:132028"/>
    </reaction>
</comment>
<comment type="catalytic activity">
    <reaction evidence="20">
        <text>taurocholate(out) + 2 Na(+)(out) = taurocholate(in) + 2 Na(+)(in)</text>
        <dbReference type="Rhea" id="RHEA:71875"/>
        <dbReference type="ChEBI" id="CHEBI:29101"/>
        <dbReference type="ChEBI" id="CHEBI:36257"/>
    </reaction>
</comment>
<evidence type="ECO:0000256" key="7">
    <source>
        <dbReference type="ARBA" id="ARBA00022989"/>
    </source>
</evidence>
<feature type="transmembrane region" description="Helical" evidence="32">
    <location>
        <begin position="344"/>
        <end position="365"/>
    </location>
</feature>
<dbReference type="GO" id="GO:0005886">
    <property type="term" value="C:plasma membrane"/>
    <property type="evidence" value="ECO:0007669"/>
    <property type="project" value="UniProtKB-SubCell"/>
</dbReference>
<keyword evidence="3" id="KW-0813">Transport</keyword>
<feature type="transmembrane region" description="Helical" evidence="32">
    <location>
        <begin position="283"/>
        <end position="301"/>
    </location>
</feature>
<keyword evidence="9" id="KW-0445">Lipid transport</keyword>
<dbReference type="FunFam" id="1.20.1530.20:FF:000016">
    <property type="entry name" value="Solute carrier family 10 member 1"/>
    <property type="match status" value="1"/>
</dbReference>
<evidence type="ECO:0000256" key="26">
    <source>
        <dbReference type="ARBA" id="ARBA00056510"/>
    </source>
</evidence>
<comment type="catalytic activity">
    <reaction evidence="19">
        <text>tauro-beta-muricholate(out) + 2 Na(+)(out) = tauro-beta-muricholate(in) + 2 Na(+)(in)</text>
        <dbReference type="Rhea" id="RHEA:72179"/>
        <dbReference type="ChEBI" id="CHEBI:29101"/>
        <dbReference type="ChEBI" id="CHEBI:133064"/>
    </reaction>
</comment>
<dbReference type="PANTHER" id="PTHR10361">
    <property type="entry name" value="SODIUM-BILE ACID COTRANSPORTER"/>
    <property type="match status" value="1"/>
</dbReference>
<dbReference type="EMBL" id="JBBPFD010000012">
    <property type="protein sequence ID" value="KAK7904959.1"/>
    <property type="molecule type" value="Genomic_DNA"/>
</dbReference>
<keyword evidence="13" id="KW-0739">Sodium transport</keyword>
<reference evidence="34" key="1">
    <citation type="submission" date="2024-04" db="EMBL/GenBank/DDBJ databases">
        <title>Salinicola lusitanus LLJ914,a marine bacterium isolated from the Okinawa Trough.</title>
        <authorList>
            <person name="Li J."/>
        </authorList>
    </citation>
    <scope>NUCLEOTIDE SEQUENCE [LARGE SCALE GENOMIC DNA]</scope>
</reference>
<evidence type="ECO:0000256" key="11">
    <source>
        <dbReference type="ARBA" id="ARBA00023136"/>
    </source>
</evidence>
<evidence type="ECO:0000256" key="18">
    <source>
        <dbReference type="ARBA" id="ARBA00047743"/>
    </source>
</evidence>
<feature type="transmembrane region" description="Helical" evidence="32">
    <location>
        <begin position="123"/>
        <end position="142"/>
    </location>
</feature>
<comment type="catalytic activity">
    <reaction evidence="15">
        <text>cholate(out) + 2 Na(+)(out) = cholate(in) + 2 Na(+)(in)</text>
        <dbReference type="Rhea" id="RHEA:71911"/>
        <dbReference type="ChEBI" id="CHEBI:29101"/>
        <dbReference type="ChEBI" id="CHEBI:29747"/>
    </reaction>
</comment>
<feature type="transmembrane region" description="Helical" evidence="32">
    <location>
        <begin position="181"/>
        <end position="205"/>
    </location>
</feature>
<proteinExistence type="inferred from homology"/>
<evidence type="ECO:0000256" key="27">
    <source>
        <dbReference type="ARBA" id="ARBA00073206"/>
    </source>
</evidence>
<comment type="subcellular location">
    <subcellularLocation>
        <location evidence="1">Cell membrane</location>
        <topology evidence="1">Multi-pass membrane protein</topology>
    </subcellularLocation>
</comment>
<evidence type="ECO:0000256" key="3">
    <source>
        <dbReference type="ARBA" id="ARBA00022448"/>
    </source>
</evidence>
<dbReference type="InterPro" id="IPR002657">
    <property type="entry name" value="BilAc:Na_symport/Acr3"/>
</dbReference>
<keyword evidence="12" id="KW-0325">Glycoprotein</keyword>
<evidence type="ECO:0000256" key="28">
    <source>
        <dbReference type="ARBA" id="ARBA00075177"/>
    </source>
</evidence>
<comment type="similarity">
    <text evidence="2">Belongs to the bile acid:sodium symporter (BASS) (TC 2.A.28) family.</text>
</comment>
<evidence type="ECO:0000256" key="23">
    <source>
        <dbReference type="ARBA" id="ARBA00051799"/>
    </source>
</evidence>
<organism evidence="33 34">
    <name type="scientific">Mugilogobius chulae</name>
    <name type="common">yellowstripe goby</name>
    <dbReference type="NCBI Taxonomy" id="88201"/>
    <lineage>
        <taxon>Eukaryota</taxon>
        <taxon>Metazoa</taxon>
        <taxon>Chordata</taxon>
        <taxon>Craniata</taxon>
        <taxon>Vertebrata</taxon>
        <taxon>Euteleostomi</taxon>
        <taxon>Actinopterygii</taxon>
        <taxon>Neopterygii</taxon>
        <taxon>Teleostei</taxon>
        <taxon>Neoteleostei</taxon>
        <taxon>Acanthomorphata</taxon>
        <taxon>Gobiaria</taxon>
        <taxon>Gobiiformes</taxon>
        <taxon>Gobioidei</taxon>
        <taxon>Gobiidae</taxon>
        <taxon>Gobionellinae</taxon>
        <taxon>Mugilogobius</taxon>
    </lineage>
</organism>
<comment type="catalytic activity">
    <reaction evidence="14">
        <text>glycocholate(out) + 2 Na(+)(out) = glycocholate(in) + 2 Na(+)(in)</text>
        <dbReference type="Rhea" id="RHEA:71935"/>
        <dbReference type="ChEBI" id="CHEBI:29101"/>
        <dbReference type="ChEBI" id="CHEBI:29746"/>
    </reaction>
</comment>
<dbReference type="NCBIfam" id="TIGR00841">
    <property type="entry name" value="bass"/>
    <property type="match status" value="1"/>
</dbReference>
<evidence type="ECO:0000256" key="4">
    <source>
        <dbReference type="ARBA" id="ARBA00022475"/>
    </source>
</evidence>
<evidence type="ECO:0000256" key="12">
    <source>
        <dbReference type="ARBA" id="ARBA00023180"/>
    </source>
</evidence>
<comment type="catalytic activity">
    <reaction evidence="24">
        <text>taurohyodeoxycholate(out) + 2 Na(+)(out) = taurohyodeoxycholate(in) + 2 Na(+)(in)</text>
        <dbReference type="Rhea" id="RHEA:72167"/>
        <dbReference type="ChEBI" id="CHEBI:29101"/>
        <dbReference type="ChEBI" id="CHEBI:191407"/>
    </reaction>
</comment>
<evidence type="ECO:0000256" key="20">
    <source>
        <dbReference type="ARBA" id="ARBA00048327"/>
    </source>
</evidence>
<evidence type="ECO:0000256" key="6">
    <source>
        <dbReference type="ARBA" id="ARBA00022847"/>
    </source>
</evidence>
<evidence type="ECO:0000256" key="22">
    <source>
        <dbReference type="ARBA" id="ARBA00049276"/>
    </source>
</evidence>
<keyword evidence="11 32" id="KW-0472">Membrane</keyword>
<keyword evidence="8" id="KW-0915">Sodium</keyword>
<keyword evidence="6" id="KW-0769">Symport</keyword>
<dbReference type="Gene3D" id="1.20.1530.20">
    <property type="match status" value="1"/>
</dbReference>
<comment type="caution">
    <text evidence="33">The sequence shown here is derived from an EMBL/GenBank/DDBJ whole genome shotgun (WGS) entry which is preliminary data.</text>
</comment>
<accession>A0AAW0NV66</accession>
<evidence type="ECO:0000313" key="34">
    <source>
        <dbReference type="Proteomes" id="UP001460270"/>
    </source>
</evidence>
<protein>
    <recommendedName>
        <fullName evidence="27">Hepatic sodium/bile acid cotransporter</fullName>
    </recommendedName>
    <alternativeName>
        <fullName evidence="29">Na(+)/bile acid cotransporter</fullName>
    </alternativeName>
    <alternativeName>
        <fullName evidence="28">Na(+)/taurocholate transport protein</fullName>
    </alternativeName>
    <alternativeName>
        <fullName evidence="30">Sodium/taurocholate cotransporting polypeptide</fullName>
    </alternativeName>
    <alternativeName>
        <fullName evidence="31">Solute carrier family 10 member 1</fullName>
    </alternativeName>
</protein>
<dbReference type="GO" id="GO:0008508">
    <property type="term" value="F:bile acid:sodium symporter activity"/>
    <property type="evidence" value="ECO:0007669"/>
    <property type="project" value="TreeGrafter"/>
</dbReference>
<comment type="catalytic activity">
    <reaction evidence="16">
        <text>tauroallocholate(out) + 2 Na(+)(out) = tauroallocholate(in) + 2 Na(+)(in)</text>
        <dbReference type="Rhea" id="RHEA:51840"/>
        <dbReference type="ChEBI" id="CHEBI:29101"/>
        <dbReference type="ChEBI" id="CHEBI:191406"/>
    </reaction>
</comment>
<dbReference type="Pfam" id="PF01758">
    <property type="entry name" value="SBF"/>
    <property type="match status" value="1"/>
</dbReference>
<evidence type="ECO:0000256" key="5">
    <source>
        <dbReference type="ARBA" id="ARBA00022692"/>
    </source>
</evidence>
<dbReference type="AlphaFoldDB" id="A0AAW0NV66"/>
<feature type="transmembrane region" description="Helical" evidence="32">
    <location>
        <begin position="217"/>
        <end position="240"/>
    </location>
</feature>
<comment type="catalytic activity">
    <reaction evidence="22">
        <text>tauronorcholate(out) + 2 Na(+)(out) = tauronorcholate(in) + 2 Na(+)(in)</text>
        <dbReference type="Rhea" id="RHEA:71915"/>
        <dbReference type="ChEBI" id="CHEBI:29101"/>
        <dbReference type="ChEBI" id="CHEBI:191405"/>
    </reaction>
</comment>
<evidence type="ECO:0000256" key="31">
    <source>
        <dbReference type="ARBA" id="ARBA00082917"/>
    </source>
</evidence>
<keyword evidence="10" id="KW-0406">Ion transport</keyword>
<feature type="transmembrane region" description="Helical" evidence="32">
    <location>
        <begin position="90"/>
        <end position="111"/>
    </location>
</feature>
<evidence type="ECO:0000256" key="19">
    <source>
        <dbReference type="ARBA" id="ARBA00048013"/>
    </source>
</evidence>
<dbReference type="InterPro" id="IPR038770">
    <property type="entry name" value="Na+/solute_symporter_sf"/>
</dbReference>
<evidence type="ECO:0000256" key="13">
    <source>
        <dbReference type="ARBA" id="ARBA00023201"/>
    </source>
</evidence>
<evidence type="ECO:0000256" key="16">
    <source>
        <dbReference type="ARBA" id="ARBA00047311"/>
    </source>
</evidence>
<keyword evidence="5 32" id="KW-0812">Transmembrane</keyword>
<evidence type="ECO:0000256" key="2">
    <source>
        <dbReference type="ARBA" id="ARBA00006528"/>
    </source>
</evidence>
<feature type="transmembrane region" description="Helical" evidence="32">
    <location>
        <begin position="252"/>
        <end position="271"/>
    </location>
</feature>
<dbReference type="Proteomes" id="UP001460270">
    <property type="component" value="Unassembled WGS sequence"/>
</dbReference>
<evidence type="ECO:0000256" key="9">
    <source>
        <dbReference type="ARBA" id="ARBA00023055"/>
    </source>
</evidence>
<evidence type="ECO:0000256" key="17">
    <source>
        <dbReference type="ARBA" id="ARBA00047596"/>
    </source>
</evidence>
<keyword evidence="34" id="KW-1185">Reference proteome</keyword>
<evidence type="ECO:0000256" key="21">
    <source>
        <dbReference type="ARBA" id="ARBA00048338"/>
    </source>
</evidence>
<evidence type="ECO:0000256" key="10">
    <source>
        <dbReference type="ARBA" id="ARBA00023065"/>
    </source>
</evidence>
<sequence>MMMRPDGGPIAKSCYEQECGVRCEQVLLHKLHKANKKMKIKEGPMHRSNILSVNLTEEFYSELTKSYIEGNLTGNSTGGFKINYFLNQSLNFLTVFMLLVTMVSLGCTMEISKIKKHLLKPKGVAIALVAQFCIMPVTAFSLAKILQMDSIKAVTVLICGCCPGGNLSNIFSLALKGDMNLSIVMTTCSSIVALGMMPLLLFALCQGFSGIENAVPYVGITTTLVLTLIPCSVGILINYYKPKYAPVVTKTGLVVLLLCTILVSILSGMAVKSVIWMIFMPDVVAVAALLPLIGFALGYVMSAVCQLDPQWCRTISMETGCQNIQLCTAILKVAFPPEVIGPMFLFPLIYIMFQCAEALVLTLCFRCYQIVKTPAEGTGPYQCVNIKQEEVKGNC</sequence>
<evidence type="ECO:0000256" key="32">
    <source>
        <dbReference type="SAM" id="Phobius"/>
    </source>
</evidence>
<dbReference type="PANTHER" id="PTHR10361:SF40">
    <property type="entry name" value="HEPATIC SODIUM_BILE ACID COTRANSPORTER"/>
    <property type="match status" value="1"/>
</dbReference>
<evidence type="ECO:0000256" key="8">
    <source>
        <dbReference type="ARBA" id="ARBA00023053"/>
    </source>
</evidence>
<evidence type="ECO:0000256" key="30">
    <source>
        <dbReference type="ARBA" id="ARBA00078029"/>
    </source>
</evidence>
<gene>
    <name evidence="33" type="ORF">WMY93_017566</name>
</gene>
<comment type="catalytic activity">
    <reaction evidence="23">
        <text>taurohyocholate(out) + 2 Na(+)(out) = taurohyocholate(in) + 2 Na(+)(in)</text>
        <dbReference type="Rhea" id="RHEA:72171"/>
        <dbReference type="ChEBI" id="CHEBI:29101"/>
        <dbReference type="ChEBI" id="CHEBI:58874"/>
    </reaction>
</comment>
<name>A0AAW0NV66_9GOBI</name>
<keyword evidence="4" id="KW-1003">Cell membrane</keyword>
<evidence type="ECO:0000256" key="14">
    <source>
        <dbReference type="ARBA" id="ARBA00034215"/>
    </source>
</evidence>
<feature type="transmembrane region" description="Helical" evidence="32">
    <location>
        <begin position="154"/>
        <end position="175"/>
    </location>
</feature>
<evidence type="ECO:0000256" key="25">
    <source>
        <dbReference type="ARBA" id="ARBA00052405"/>
    </source>
</evidence>
<comment type="catalytic activity">
    <reaction evidence="25">
        <text>estrone 3-sulfate(out) + 2 Na(+)(out) = estrone 3-sulfate(in) + 2 Na(+)(in)</text>
        <dbReference type="Rhea" id="RHEA:71083"/>
        <dbReference type="ChEBI" id="CHEBI:29101"/>
        <dbReference type="ChEBI" id="CHEBI:60050"/>
    </reaction>
</comment>
<evidence type="ECO:0000256" key="29">
    <source>
        <dbReference type="ARBA" id="ARBA00075246"/>
    </source>
</evidence>
<dbReference type="InterPro" id="IPR004710">
    <property type="entry name" value="Bilac:Na_transpt"/>
</dbReference>